<dbReference type="PANTHER" id="PTHR28082">
    <property type="entry name" value="ZINC FINGER PROTEIN"/>
    <property type="match status" value="1"/>
</dbReference>
<evidence type="ECO:0000313" key="1">
    <source>
        <dbReference type="EMBL" id="KAJ2906867.1"/>
    </source>
</evidence>
<dbReference type="GO" id="GO:0005758">
    <property type="term" value="C:mitochondrial intermembrane space"/>
    <property type="evidence" value="ECO:0007669"/>
    <property type="project" value="TreeGrafter"/>
</dbReference>
<dbReference type="EMBL" id="JAKWBI020000008">
    <property type="protein sequence ID" value="KAJ2906867.1"/>
    <property type="molecule type" value="Genomic_DNA"/>
</dbReference>
<accession>A0AAD5S0B8</accession>
<name>A0AAD5S0B8_9PEZI</name>
<sequence length="222" mass="25806">MSHHRAYHRHAGKKWFDCASCHAESQQHELLKTTEMAFACKKCKKCFRKNADEFEEADEYCPHCDNHFVVEALEPKAALVAEGDDVRVDNRMLKGGDNRTKEGGEKMREQMAGGKEIWDLNDETDKRRNRRAKSFMEKSRGYIHDLELTHFIWSLPPVNFTYHQRTYLASHQKAQPASGGGMDVWMDGWMDLVVDEYRGKLANDAQNKYHFSSLKVHRKAQN</sequence>
<evidence type="ECO:0000313" key="2">
    <source>
        <dbReference type="Proteomes" id="UP001201980"/>
    </source>
</evidence>
<dbReference type="SUPFAM" id="SSF161219">
    <property type="entry name" value="CHY zinc finger-like"/>
    <property type="match status" value="1"/>
</dbReference>
<dbReference type="PANTHER" id="PTHR28082:SF2">
    <property type="entry name" value="CHY-TYPE DOMAIN-CONTAINING PROTEIN"/>
    <property type="match status" value="1"/>
</dbReference>
<dbReference type="Proteomes" id="UP001201980">
    <property type="component" value="Unassembled WGS sequence"/>
</dbReference>
<gene>
    <name evidence="1" type="ORF">MKZ38_010365</name>
</gene>
<comment type="caution">
    <text evidence="1">The sequence shown here is derived from an EMBL/GenBank/DDBJ whole genome shotgun (WGS) entry which is preliminary data.</text>
</comment>
<reference evidence="1" key="1">
    <citation type="submission" date="2022-07" db="EMBL/GenBank/DDBJ databases">
        <title>Draft genome sequence of Zalerion maritima ATCC 34329, a (micro)plastics degrading marine fungus.</title>
        <authorList>
            <person name="Paco A."/>
            <person name="Goncalves M.F.M."/>
            <person name="Rocha-Santos T.A.P."/>
            <person name="Alves A."/>
        </authorList>
    </citation>
    <scope>NUCLEOTIDE SEQUENCE</scope>
    <source>
        <strain evidence="1">ATCC 34329</strain>
    </source>
</reference>
<dbReference type="GO" id="GO:0008270">
    <property type="term" value="F:zinc ion binding"/>
    <property type="evidence" value="ECO:0007669"/>
    <property type="project" value="InterPro"/>
</dbReference>
<protein>
    <submittedName>
        <fullName evidence="1">Zinc finger protein</fullName>
    </submittedName>
</protein>
<organism evidence="1 2">
    <name type="scientific">Zalerion maritima</name>
    <dbReference type="NCBI Taxonomy" id="339359"/>
    <lineage>
        <taxon>Eukaryota</taxon>
        <taxon>Fungi</taxon>
        <taxon>Dikarya</taxon>
        <taxon>Ascomycota</taxon>
        <taxon>Pezizomycotina</taxon>
        <taxon>Sordariomycetes</taxon>
        <taxon>Lulworthiomycetidae</taxon>
        <taxon>Lulworthiales</taxon>
        <taxon>Lulworthiaceae</taxon>
        <taxon>Zalerion</taxon>
    </lineage>
</organism>
<proteinExistence type="predicted"/>
<dbReference type="InterPro" id="IPR052604">
    <property type="entry name" value="Mito_Tim_assembly_helper"/>
</dbReference>
<dbReference type="InterPro" id="IPR037274">
    <property type="entry name" value="Znf_CHY_sf"/>
</dbReference>
<dbReference type="AlphaFoldDB" id="A0AAD5S0B8"/>
<dbReference type="GO" id="GO:0045041">
    <property type="term" value="P:protein import into mitochondrial intermembrane space"/>
    <property type="evidence" value="ECO:0007669"/>
    <property type="project" value="TreeGrafter"/>
</dbReference>
<keyword evidence="2" id="KW-1185">Reference proteome</keyword>